<evidence type="ECO:0000256" key="1">
    <source>
        <dbReference type="ARBA" id="ARBA00008857"/>
    </source>
</evidence>
<feature type="domain" description="Tyr recombinase" evidence="5">
    <location>
        <begin position="122"/>
        <end position="324"/>
    </location>
</feature>
<dbReference type="Gene3D" id="1.10.150.130">
    <property type="match status" value="1"/>
</dbReference>
<comment type="similarity">
    <text evidence="1">Belongs to the 'phage' integrase family.</text>
</comment>
<gene>
    <name evidence="6" type="ORF">FC18_GL000209</name>
</gene>
<dbReference type="PROSITE" id="PS51898">
    <property type="entry name" value="TYR_RECOMBINASE"/>
    <property type="match status" value="1"/>
</dbReference>
<dbReference type="PANTHER" id="PTHR30629">
    <property type="entry name" value="PROPHAGE INTEGRASE"/>
    <property type="match status" value="1"/>
</dbReference>
<evidence type="ECO:0000313" key="7">
    <source>
        <dbReference type="Proteomes" id="UP000051679"/>
    </source>
</evidence>
<evidence type="ECO:0000256" key="3">
    <source>
        <dbReference type="ARBA" id="ARBA00023125"/>
    </source>
</evidence>
<organism evidence="6 7">
    <name type="scientific">Lacticaseibacillus sharpeae JCM 1186 = DSM 20505</name>
    <dbReference type="NCBI Taxonomy" id="1291052"/>
    <lineage>
        <taxon>Bacteria</taxon>
        <taxon>Bacillati</taxon>
        <taxon>Bacillota</taxon>
        <taxon>Bacilli</taxon>
        <taxon>Lactobacillales</taxon>
        <taxon>Lactobacillaceae</taxon>
        <taxon>Lacticaseibacillus</taxon>
    </lineage>
</organism>
<dbReference type="SUPFAM" id="SSF56349">
    <property type="entry name" value="DNA breaking-rejoining enzymes"/>
    <property type="match status" value="1"/>
</dbReference>
<dbReference type="Proteomes" id="UP000051679">
    <property type="component" value="Unassembled WGS sequence"/>
</dbReference>
<dbReference type="InterPro" id="IPR004107">
    <property type="entry name" value="Integrase_SAM-like_N"/>
</dbReference>
<dbReference type="InterPro" id="IPR002104">
    <property type="entry name" value="Integrase_catalytic"/>
</dbReference>
<keyword evidence="3" id="KW-0238">DNA-binding</keyword>
<evidence type="ECO:0000256" key="2">
    <source>
        <dbReference type="ARBA" id="ARBA00022908"/>
    </source>
</evidence>
<dbReference type="AlphaFoldDB" id="A0A0R1ZP03"/>
<evidence type="ECO:0000259" key="5">
    <source>
        <dbReference type="PROSITE" id="PS51898"/>
    </source>
</evidence>
<dbReference type="InterPro" id="IPR050808">
    <property type="entry name" value="Phage_Integrase"/>
</dbReference>
<reference evidence="6 7" key="1">
    <citation type="journal article" date="2015" name="Genome Announc.">
        <title>Expanding the biotechnology potential of lactobacilli through comparative genomics of 213 strains and associated genera.</title>
        <authorList>
            <person name="Sun Z."/>
            <person name="Harris H.M."/>
            <person name="McCann A."/>
            <person name="Guo C."/>
            <person name="Argimon S."/>
            <person name="Zhang W."/>
            <person name="Yang X."/>
            <person name="Jeffery I.B."/>
            <person name="Cooney J.C."/>
            <person name="Kagawa T.F."/>
            <person name="Liu W."/>
            <person name="Song Y."/>
            <person name="Salvetti E."/>
            <person name="Wrobel A."/>
            <person name="Rasinkangas P."/>
            <person name="Parkhill J."/>
            <person name="Rea M.C."/>
            <person name="O'Sullivan O."/>
            <person name="Ritari J."/>
            <person name="Douillard F.P."/>
            <person name="Paul Ross R."/>
            <person name="Yang R."/>
            <person name="Briner A.E."/>
            <person name="Felis G.E."/>
            <person name="de Vos W.M."/>
            <person name="Barrangou R."/>
            <person name="Klaenhammer T.R."/>
            <person name="Caufield P.W."/>
            <person name="Cui Y."/>
            <person name="Zhang H."/>
            <person name="O'Toole P.W."/>
        </authorList>
    </citation>
    <scope>NUCLEOTIDE SEQUENCE [LARGE SCALE GENOMIC DNA]</scope>
    <source>
        <strain evidence="6 7">DSM 20505</strain>
    </source>
</reference>
<name>A0A0R1ZP03_9LACO</name>
<dbReference type="GO" id="GO:0015074">
    <property type="term" value="P:DNA integration"/>
    <property type="evidence" value="ECO:0007669"/>
    <property type="project" value="UniProtKB-KW"/>
</dbReference>
<evidence type="ECO:0000256" key="4">
    <source>
        <dbReference type="ARBA" id="ARBA00023172"/>
    </source>
</evidence>
<dbReference type="InterPro" id="IPR010998">
    <property type="entry name" value="Integrase_recombinase_N"/>
</dbReference>
<keyword evidence="2" id="KW-0229">DNA integration</keyword>
<keyword evidence="7" id="KW-1185">Reference proteome</keyword>
<dbReference type="PATRIC" id="fig|1291052.5.peg.217"/>
<proteinExistence type="inferred from homology"/>
<dbReference type="InterPro" id="IPR013762">
    <property type="entry name" value="Integrase-like_cat_sf"/>
</dbReference>
<sequence>MIDVENGELDKPKQKKYTFAEVYVEWLDNYKNTVRESTWSKTVGFFDIHILPAFGRKYIDRITTRDVQRAVKQWAAETTQNYKRWFIFTKQLFEYGMQQGYCESNPAKLVTLPRHQDKAGTDKLKSWTPVQMRRFFDCIDQDADPETYAMFYTLAASGMRRGELLALTWSDVSFSDSSITVNKTLAAGVKGRLMLDAPKTRTSRRTIPMDTGAMQVLRRWHLIQAQWLLALGVRGDARKQLVFSNRKNGLHSLDTPHKRLRALCDANGLEYISVHGFRHSAISNMLAAGVDVATVQKRMGHASPEITLKVYAHVSKEQAKEGAEIGARYLGLS</sequence>
<dbReference type="GO" id="GO:0006310">
    <property type="term" value="P:DNA recombination"/>
    <property type="evidence" value="ECO:0007669"/>
    <property type="project" value="UniProtKB-KW"/>
</dbReference>
<dbReference type="GO" id="GO:0003677">
    <property type="term" value="F:DNA binding"/>
    <property type="evidence" value="ECO:0007669"/>
    <property type="project" value="UniProtKB-KW"/>
</dbReference>
<dbReference type="Gene3D" id="1.10.443.10">
    <property type="entry name" value="Intergrase catalytic core"/>
    <property type="match status" value="1"/>
</dbReference>
<evidence type="ECO:0000313" key="6">
    <source>
        <dbReference type="EMBL" id="KRM56229.1"/>
    </source>
</evidence>
<comment type="caution">
    <text evidence="6">The sequence shown here is derived from an EMBL/GenBank/DDBJ whole genome shotgun (WGS) entry which is preliminary data.</text>
</comment>
<protein>
    <submittedName>
        <fullName evidence="6">Phage-related integrase</fullName>
    </submittedName>
</protein>
<dbReference type="Pfam" id="PF14659">
    <property type="entry name" value="Phage_int_SAM_3"/>
    <property type="match status" value="1"/>
</dbReference>
<keyword evidence="4" id="KW-0233">DNA recombination</keyword>
<dbReference type="InterPro" id="IPR011010">
    <property type="entry name" value="DNA_brk_join_enz"/>
</dbReference>
<accession>A0A0R1ZP03</accession>
<dbReference type="CDD" id="cd01189">
    <property type="entry name" value="INT_ICEBs1_C_like"/>
    <property type="match status" value="1"/>
</dbReference>
<dbReference type="Pfam" id="PF00589">
    <property type="entry name" value="Phage_integrase"/>
    <property type="match status" value="1"/>
</dbReference>
<dbReference type="PANTHER" id="PTHR30629:SF2">
    <property type="entry name" value="PROPHAGE INTEGRASE INTS-RELATED"/>
    <property type="match status" value="1"/>
</dbReference>
<dbReference type="EMBL" id="AYYO01000008">
    <property type="protein sequence ID" value="KRM56229.1"/>
    <property type="molecule type" value="Genomic_DNA"/>
</dbReference>